<sequence length="425" mass="48344">MYIVAISLLSHTIWIQGVFFLFGLALGVISAFKIFTKTLAQKNEVIRNLEHDKAILQMSLDARRNQEQLIEEFSHKLTSVSQAFARDIKTESQEFFSEKTQAIHSVLAPMHNTLSVFKQNLENFETKQAEDRGALREQLSQLLTAEKKLERETQALTNILKHPGSRGRWGEIQLERILEISGMLKYCDYSVQTVDANDSSSRADIVIRLPQNRSLVIDAKTPFSEEYLTDSHADPTDLVKKIKDHIKTLKTKSYWDKFDQSPEFVILFLPGESLFNDAIRCAPELMDYAGQSNVILSSPVTLMALLKTVTYVWKQENLQNQIREIGQLGKDLYQRMHKLFDHFHKVGKHLGQAVHSYNDMSSSLSARVLPILRTFDKLEISSSHNKIEGLSQISTLPHSPKVPCQEPPLSECFSHQDTSSSDPLS</sequence>
<evidence type="ECO:0000313" key="7">
    <source>
        <dbReference type="EMBL" id="AJR10302.1"/>
    </source>
</evidence>
<dbReference type="KEGG" id="cmm:NC80_01055"/>
<proteinExistence type="inferred from homology"/>
<keyword evidence="6" id="KW-1133">Transmembrane helix</keyword>
<dbReference type="OMA" id="GDSKMQG"/>
<feature type="region of interest" description="Disordered" evidence="5">
    <location>
        <begin position="392"/>
        <end position="425"/>
    </location>
</feature>
<evidence type="ECO:0000256" key="1">
    <source>
        <dbReference type="ARBA" id="ARBA00003416"/>
    </source>
</evidence>
<dbReference type="EMBL" id="CP007217">
    <property type="protein sequence ID" value="AJR10302.1"/>
    <property type="molecule type" value="Genomic_DNA"/>
</dbReference>
<organism evidence="7 8">
    <name type="scientific">Chlamydia muridarum</name>
    <dbReference type="NCBI Taxonomy" id="83560"/>
    <lineage>
        <taxon>Bacteria</taxon>
        <taxon>Pseudomonadati</taxon>
        <taxon>Chlamydiota</taxon>
        <taxon>Chlamydiia</taxon>
        <taxon>Chlamydiales</taxon>
        <taxon>Chlamydiaceae</taxon>
        <taxon>Chlamydia/Chlamydophila group</taxon>
        <taxon>Chlamydia</taxon>
    </lineage>
</organism>
<dbReference type="KEGG" id="cmx:DNC_01070"/>
<keyword evidence="4" id="KW-0233">DNA recombination</keyword>
<dbReference type="InterPro" id="IPR003798">
    <property type="entry name" value="DNA_recombination_RmuC"/>
</dbReference>
<dbReference type="KEGG" id="cmg:NC81_01070"/>
<feature type="transmembrane region" description="Helical" evidence="6">
    <location>
        <begin position="12"/>
        <end position="32"/>
    </location>
</feature>
<dbReference type="AlphaFoldDB" id="A0A070A7A8"/>
<dbReference type="GeneID" id="1246338"/>
<gene>
    <name evidence="7" type="ORF">BD36_01145</name>
</gene>
<name>A0A070A7A8_CHLMR</name>
<reference evidence="7 8" key="1">
    <citation type="submission" date="2014-02" db="EMBL/GenBank/DDBJ databases">
        <authorList>
            <person name="Chen C."/>
            <person name="Conrad T.A."/>
            <person name="Zhou Z."/>
            <person name="Lai Z."/>
            <person name="Zhong G."/>
        </authorList>
    </citation>
    <scope>NUCLEOTIDE SEQUENCE [LARGE SCALE GENOMIC DNA]</scope>
    <source>
        <strain evidence="7 8">Nigg3-28</strain>
    </source>
</reference>
<evidence type="ECO:0000256" key="5">
    <source>
        <dbReference type="SAM" id="MobiDB-lite"/>
    </source>
</evidence>
<evidence type="ECO:0000256" key="3">
    <source>
        <dbReference type="ARBA" id="ARBA00023054"/>
    </source>
</evidence>
<comment type="function">
    <text evidence="1">Involved in DNA recombination.</text>
</comment>
<dbReference type="RefSeq" id="WP_010229834.1">
    <property type="nucleotide sequence ID" value="NZ_CP007217.1"/>
</dbReference>
<protein>
    <submittedName>
        <fullName evidence="7">Recombinase RmuC</fullName>
    </submittedName>
</protein>
<dbReference type="PANTHER" id="PTHR30563">
    <property type="entry name" value="DNA RECOMBINATION PROTEIN RMUC"/>
    <property type="match status" value="1"/>
</dbReference>
<keyword evidence="6" id="KW-0472">Membrane</keyword>
<evidence type="ECO:0000256" key="6">
    <source>
        <dbReference type="SAM" id="Phobius"/>
    </source>
</evidence>
<accession>A0A070A7A8</accession>
<evidence type="ECO:0000256" key="4">
    <source>
        <dbReference type="ARBA" id="ARBA00023172"/>
    </source>
</evidence>
<dbReference type="PATRIC" id="fig|243161.6.peg.232"/>
<dbReference type="PANTHER" id="PTHR30563:SF0">
    <property type="entry name" value="DNA RECOMBINATION PROTEIN RMUC"/>
    <property type="match status" value="1"/>
</dbReference>
<dbReference type="Pfam" id="PF02646">
    <property type="entry name" value="RmuC"/>
    <property type="match status" value="1"/>
</dbReference>
<keyword evidence="6" id="KW-0812">Transmembrane</keyword>
<dbReference type="Proteomes" id="UP000260363">
    <property type="component" value="Chromosome"/>
</dbReference>
<dbReference type="SMR" id="A0A070A7A8"/>
<dbReference type="GO" id="GO:0006310">
    <property type="term" value="P:DNA recombination"/>
    <property type="evidence" value="ECO:0007669"/>
    <property type="project" value="UniProtKB-KW"/>
</dbReference>
<feature type="compositionally biased region" description="Polar residues" evidence="5">
    <location>
        <begin position="413"/>
        <end position="425"/>
    </location>
</feature>
<comment type="similarity">
    <text evidence="2">Belongs to the RmuC family.</text>
</comment>
<evidence type="ECO:0000256" key="2">
    <source>
        <dbReference type="ARBA" id="ARBA00009840"/>
    </source>
</evidence>
<evidence type="ECO:0000313" key="8">
    <source>
        <dbReference type="Proteomes" id="UP000260363"/>
    </source>
</evidence>
<keyword evidence="3" id="KW-0175">Coiled coil</keyword>